<evidence type="ECO:0000313" key="3">
    <source>
        <dbReference type="EMBL" id="MDC0719999.1"/>
    </source>
</evidence>
<protein>
    <submittedName>
        <fullName evidence="3">Uncharacterized protein</fullName>
    </submittedName>
</protein>
<organism evidence="3 4">
    <name type="scientific">Nannocystis bainbridge</name>
    <dbReference type="NCBI Taxonomy" id="2995303"/>
    <lineage>
        <taxon>Bacteria</taxon>
        <taxon>Pseudomonadati</taxon>
        <taxon>Myxococcota</taxon>
        <taxon>Polyangia</taxon>
        <taxon>Nannocystales</taxon>
        <taxon>Nannocystaceae</taxon>
        <taxon>Nannocystis</taxon>
    </lineage>
</organism>
<dbReference type="RefSeq" id="WP_272088496.1">
    <property type="nucleotide sequence ID" value="NZ_JAQNDL010000002.1"/>
</dbReference>
<feature type="chain" id="PRO_5047098210" evidence="2">
    <location>
        <begin position="21"/>
        <end position="294"/>
    </location>
</feature>
<accession>A0ABT5E295</accession>
<sequence length="294" mass="29430">MTRKLALLGVLVSGCGGAAATTDDATSASSTATGSTSSTSTANTPTSASTTEDSTAPTAGDSMNFAVGLDLPQPGVACDPWQDDCPAGLKCKPYAEGLGPWTDASCVPIADPSTPTGEACLEAEWSVVDTCERGAVCHGYLGDQEEGRRCQEVCAGSPADPSCSDACSFCTMNGTVAGVCMLRCDPRSPSCPAGQRCLIEPTLPRFACGPGGELSAAGEPCVSPDYCKEGTACVDAALVPGCVEAQCCAPVCDLAGADACPTALPGTTCAPWPVSGPEFEGECLPPDLGLCSAM</sequence>
<gene>
    <name evidence="3" type="ORF">POL25_24080</name>
</gene>
<comment type="caution">
    <text evidence="3">The sequence shown here is derived from an EMBL/GenBank/DDBJ whole genome shotgun (WGS) entry which is preliminary data.</text>
</comment>
<keyword evidence="2" id="KW-0732">Signal</keyword>
<dbReference type="EMBL" id="JAQNDL010000002">
    <property type="protein sequence ID" value="MDC0719999.1"/>
    <property type="molecule type" value="Genomic_DNA"/>
</dbReference>
<name>A0ABT5E295_9BACT</name>
<dbReference type="PROSITE" id="PS51257">
    <property type="entry name" value="PROKAR_LIPOPROTEIN"/>
    <property type="match status" value="1"/>
</dbReference>
<evidence type="ECO:0000256" key="2">
    <source>
        <dbReference type="SAM" id="SignalP"/>
    </source>
</evidence>
<evidence type="ECO:0000313" key="4">
    <source>
        <dbReference type="Proteomes" id="UP001221686"/>
    </source>
</evidence>
<evidence type="ECO:0000256" key="1">
    <source>
        <dbReference type="SAM" id="MobiDB-lite"/>
    </source>
</evidence>
<feature type="compositionally biased region" description="Low complexity" evidence="1">
    <location>
        <begin position="19"/>
        <end position="51"/>
    </location>
</feature>
<reference evidence="3 4" key="1">
    <citation type="submission" date="2022-11" db="EMBL/GenBank/DDBJ databases">
        <title>Minimal conservation of predation-associated metabolite biosynthetic gene clusters underscores biosynthetic potential of Myxococcota including descriptions for ten novel species: Archangium lansinium sp. nov., Myxococcus landrumus sp. nov., Nannocystis bai.</title>
        <authorList>
            <person name="Ahearne A."/>
            <person name="Stevens C."/>
            <person name="Dowd S."/>
        </authorList>
    </citation>
    <scope>NUCLEOTIDE SEQUENCE [LARGE SCALE GENOMIC DNA]</scope>
    <source>
        <strain evidence="3 4">BB15-2</strain>
    </source>
</reference>
<feature type="signal peptide" evidence="2">
    <location>
        <begin position="1"/>
        <end position="20"/>
    </location>
</feature>
<keyword evidence="4" id="KW-1185">Reference proteome</keyword>
<feature type="region of interest" description="Disordered" evidence="1">
    <location>
        <begin position="19"/>
        <end position="66"/>
    </location>
</feature>
<dbReference type="Proteomes" id="UP001221686">
    <property type="component" value="Unassembled WGS sequence"/>
</dbReference>
<proteinExistence type="predicted"/>